<dbReference type="PANTHER" id="PTHR30244">
    <property type="entry name" value="TRANSAMINASE"/>
    <property type="match status" value="1"/>
</dbReference>
<dbReference type="InterPro" id="IPR000653">
    <property type="entry name" value="DegT/StrS_aminotransferase"/>
</dbReference>
<dbReference type="Gene3D" id="3.90.1150.10">
    <property type="entry name" value="Aspartate Aminotransferase, domain 1"/>
    <property type="match status" value="1"/>
</dbReference>
<dbReference type="PIRSF" id="PIRSF000390">
    <property type="entry name" value="PLP_StrS"/>
    <property type="match status" value="1"/>
</dbReference>
<dbReference type="PANTHER" id="PTHR30244:SF34">
    <property type="entry name" value="DTDP-4-AMINO-4,6-DIDEOXYGALACTOSE TRANSAMINASE"/>
    <property type="match status" value="1"/>
</dbReference>
<dbReference type="SUPFAM" id="SSF53383">
    <property type="entry name" value="PLP-dependent transferases"/>
    <property type="match status" value="1"/>
</dbReference>
<accession>Q0PHY3</accession>
<organism evidence="5">
    <name type="scientific">Spirochaeta aurantia</name>
    <dbReference type="NCBI Taxonomy" id="147"/>
    <lineage>
        <taxon>Bacteria</taxon>
        <taxon>Pseudomonadati</taxon>
        <taxon>Spirochaetota</taxon>
        <taxon>Spirochaetia</taxon>
        <taxon>Spirochaetales</taxon>
        <taxon>Spirochaetaceae</taxon>
        <taxon>Spirochaeta</taxon>
    </lineage>
</organism>
<evidence type="ECO:0000256" key="3">
    <source>
        <dbReference type="ARBA" id="ARBA00037999"/>
    </source>
</evidence>
<dbReference type="Pfam" id="PF01041">
    <property type="entry name" value="DegT_DnrJ_EryC1"/>
    <property type="match status" value="1"/>
</dbReference>
<sequence>MGVRMKTEKELRSEILGLVKEYFGVKFGNTSFVPGKSPVRYAGRVFDEKEIQSLVDSSLDFWLTEGRYAQEFQAQFAEFVGTEFAILTNSGSSANLLAFTALTSELLGDRRLKPGDEVISVAAGFPTTVNPILQNNMVPVFCDVDIGTYNINIEQLKKAIGPKTRAIFLAHTLGNPYDLDAIVELVKKHNLWLIEDCCDALGSTYHGKHVGTFGHVATCSFYPAHHITIGEGGMIFTNDEVIARAVTSFRDWGRDCYCNGGENNTCGKRFSGQYGTLPKGYDHKYVYSHIGYNLKVTDMQAAIGVEQMKKLPHFVERRKENFRDWTEGFRGWTDKFVLPQATPGSDPSWFAFPVTVKPTAGFTRTELTDYLAGHQIETRNLFAGNLLRQPAYANIEHRVGGTIENTETIMNDTFFLGTYPGLTKPQIAHSLSLIGEFIRSKGLKG</sequence>
<evidence type="ECO:0000256" key="4">
    <source>
        <dbReference type="RuleBase" id="RU004508"/>
    </source>
</evidence>
<dbReference type="AlphaFoldDB" id="Q0PHY3"/>
<dbReference type="EMBL" id="DQ832182">
    <property type="protein sequence ID" value="ABH03008.1"/>
    <property type="molecule type" value="Genomic_DNA"/>
</dbReference>
<reference evidence="5" key="1">
    <citation type="submission" date="2006-06" db="EMBL/GenBank/DDBJ databases">
        <title>LGLA, the large glycolipid of Spirochaeta aurantia.</title>
        <authorList>
            <person name="Paul C.J."/>
            <person name="Vinogradov E."/>
            <person name="Tapping R.I."/>
            <person name="Perry M.B."/>
            <person name="Moyles D."/>
            <person name="Kropinski A.M."/>
        </authorList>
    </citation>
    <scope>NUCLEOTIDE SEQUENCE</scope>
</reference>
<dbReference type="InterPro" id="IPR015422">
    <property type="entry name" value="PyrdxlP-dep_Trfase_small"/>
</dbReference>
<dbReference type="InterPro" id="IPR015424">
    <property type="entry name" value="PyrdxlP-dep_Trfase"/>
</dbReference>
<protein>
    <submittedName>
        <fullName evidence="5">RfbH</fullName>
    </submittedName>
</protein>
<keyword evidence="2 4" id="KW-0663">Pyridoxal phosphate</keyword>
<dbReference type="GO" id="GO:0008483">
    <property type="term" value="F:transaminase activity"/>
    <property type="evidence" value="ECO:0007669"/>
    <property type="project" value="TreeGrafter"/>
</dbReference>
<name>Q0PHY3_SPIAU</name>
<evidence type="ECO:0000313" key="5">
    <source>
        <dbReference type="EMBL" id="ABH03008.1"/>
    </source>
</evidence>
<comment type="cofactor">
    <cofactor evidence="1">
        <name>pyridoxal 5'-phosphate</name>
        <dbReference type="ChEBI" id="CHEBI:597326"/>
    </cofactor>
</comment>
<dbReference type="NCBIfam" id="NF011936">
    <property type="entry name" value="PRK15407.1"/>
    <property type="match status" value="1"/>
</dbReference>
<evidence type="ECO:0000256" key="1">
    <source>
        <dbReference type="ARBA" id="ARBA00001933"/>
    </source>
</evidence>
<dbReference type="InterPro" id="IPR015421">
    <property type="entry name" value="PyrdxlP-dep_Trfase_major"/>
</dbReference>
<dbReference type="GO" id="GO:0000271">
    <property type="term" value="P:polysaccharide biosynthetic process"/>
    <property type="evidence" value="ECO:0007669"/>
    <property type="project" value="TreeGrafter"/>
</dbReference>
<proteinExistence type="inferred from homology"/>
<dbReference type="GO" id="GO:0030170">
    <property type="term" value="F:pyridoxal phosphate binding"/>
    <property type="evidence" value="ECO:0007669"/>
    <property type="project" value="TreeGrafter"/>
</dbReference>
<dbReference type="Gene3D" id="3.40.640.10">
    <property type="entry name" value="Type I PLP-dependent aspartate aminotransferase-like (Major domain)"/>
    <property type="match status" value="1"/>
</dbReference>
<dbReference type="FunFam" id="3.40.640.10:FF:000079">
    <property type="entry name" value="LPS biosynthesis protein"/>
    <property type="match status" value="1"/>
</dbReference>
<dbReference type="CDD" id="cd00616">
    <property type="entry name" value="AHBA_syn"/>
    <property type="match status" value="1"/>
</dbReference>
<evidence type="ECO:0000256" key="2">
    <source>
        <dbReference type="ARBA" id="ARBA00022898"/>
    </source>
</evidence>
<comment type="similarity">
    <text evidence="3 4">Belongs to the DegT/DnrJ/EryC1 family.</text>
</comment>